<dbReference type="Proteomes" id="UP000275267">
    <property type="component" value="Unassembled WGS sequence"/>
</dbReference>
<evidence type="ECO:0000259" key="2">
    <source>
        <dbReference type="PROSITE" id="PS50181"/>
    </source>
</evidence>
<evidence type="ECO:0000256" key="1">
    <source>
        <dbReference type="SAM" id="MobiDB-lite"/>
    </source>
</evidence>
<dbReference type="InterPro" id="IPR050796">
    <property type="entry name" value="SCF_F-box_component"/>
</dbReference>
<dbReference type="Gene3D" id="1.20.1280.50">
    <property type="match status" value="1"/>
</dbReference>
<dbReference type="AlphaFoldDB" id="A0A3L6RPN3"/>
<dbReference type="SMART" id="SM00256">
    <property type="entry name" value="FBOX"/>
    <property type="match status" value="1"/>
</dbReference>
<dbReference type="InterPro" id="IPR001810">
    <property type="entry name" value="F-box_dom"/>
</dbReference>
<gene>
    <name evidence="3" type="ORF">C2845_PM11G01430</name>
</gene>
<organism evidence="3 4">
    <name type="scientific">Panicum miliaceum</name>
    <name type="common">Proso millet</name>
    <name type="synonym">Broomcorn millet</name>
    <dbReference type="NCBI Taxonomy" id="4540"/>
    <lineage>
        <taxon>Eukaryota</taxon>
        <taxon>Viridiplantae</taxon>
        <taxon>Streptophyta</taxon>
        <taxon>Embryophyta</taxon>
        <taxon>Tracheophyta</taxon>
        <taxon>Spermatophyta</taxon>
        <taxon>Magnoliopsida</taxon>
        <taxon>Liliopsida</taxon>
        <taxon>Poales</taxon>
        <taxon>Poaceae</taxon>
        <taxon>PACMAD clade</taxon>
        <taxon>Panicoideae</taxon>
        <taxon>Panicodae</taxon>
        <taxon>Paniceae</taxon>
        <taxon>Panicinae</taxon>
        <taxon>Panicum</taxon>
        <taxon>Panicum sect. Panicum</taxon>
    </lineage>
</organism>
<comment type="caution">
    <text evidence="3">The sequence shown here is derived from an EMBL/GenBank/DDBJ whole genome shotgun (WGS) entry which is preliminary data.</text>
</comment>
<sequence length="74" mass="8436">MNLKTSRKRKRKTSTPPEPIPELSDEIVQDLLVRLPVKSLLRCKAVCKAWRAIISDSPRRTSGGRRPDVSRIRA</sequence>
<protein>
    <recommendedName>
        <fullName evidence="2">F-box domain-containing protein</fullName>
    </recommendedName>
</protein>
<dbReference type="InterPro" id="IPR036047">
    <property type="entry name" value="F-box-like_dom_sf"/>
</dbReference>
<dbReference type="SUPFAM" id="SSF81383">
    <property type="entry name" value="F-box domain"/>
    <property type="match status" value="1"/>
</dbReference>
<proteinExistence type="predicted"/>
<dbReference type="PANTHER" id="PTHR31672">
    <property type="entry name" value="BNACNNG10540D PROTEIN"/>
    <property type="match status" value="1"/>
</dbReference>
<feature type="domain" description="F-box" evidence="2">
    <location>
        <begin position="17"/>
        <end position="57"/>
    </location>
</feature>
<dbReference type="PROSITE" id="PS50181">
    <property type="entry name" value="FBOX"/>
    <property type="match status" value="1"/>
</dbReference>
<reference evidence="4" key="1">
    <citation type="journal article" date="2019" name="Nat. Commun.">
        <title>The genome of broomcorn millet.</title>
        <authorList>
            <person name="Zou C."/>
            <person name="Miki D."/>
            <person name="Li D."/>
            <person name="Tang Q."/>
            <person name="Xiao L."/>
            <person name="Rajput S."/>
            <person name="Deng P."/>
            <person name="Jia W."/>
            <person name="Huang R."/>
            <person name="Zhang M."/>
            <person name="Sun Y."/>
            <person name="Hu J."/>
            <person name="Fu X."/>
            <person name="Schnable P.S."/>
            <person name="Li F."/>
            <person name="Zhang H."/>
            <person name="Feng B."/>
            <person name="Zhu X."/>
            <person name="Liu R."/>
            <person name="Schnable J.C."/>
            <person name="Zhu J.-K."/>
            <person name="Zhang H."/>
        </authorList>
    </citation>
    <scope>NUCLEOTIDE SEQUENCE [LARGE SCALE GENOMIC DNA]</scope>
</reference>
<dbReference type="OrthoDB" id="665311at2759"/>
<keyword evidence="4" id="KW-1185">Reference proteome</keyword>
<feature type="region of interest" description="Disordered" evidence="1">
    <location>
        <begin position="1"/>
        <end position="22"/>
    </location>
</feature>
<dbReference type="EMBL" id="PQIB02000007">
    <property type="protein sequence ID" value="RLN07007.1"/>
    <property type="molecule type" value="Genomic_DNA"/>
</dbReference>
<feature type="compositionally biased region" description="Basic residues" evidence="1">
    <location>
        <begin position="1"/>
        <end position="13"/>
    </location>
</feature>
<dbReference type="Pfam" id="PF00646">
    <property type="entry name" value="F-box"/>
    <property type="match status" value="1"/>
</dbReference>
<accession>A0A3L6RPN3</accession>
<name>A0A3L6RPN3_PANMI</name>
<evidence type="ECO:0000313" key="4">
    <source>
        <dbReference type="Proteomes" id="UP000275267"/>
    </source>
</evidence>
<evidence type="ECO:0000313" key="3">
    <source>
        <dbReference type="EMBL" id="RLN07007.1"/>
    </source>
</evidence>